<gene>
    <name evidence="1" type="ORF">SFMTTN_3187</name>
</gene>
<dbReference type="RefSeq" id="WP_124706107.1">
    <property type="nucleotide sequence ID" value="NZ_BGOW01000038.1"/>
</dbReference>
<dbReference type="Proteomes" id="UP000286806">
    <property type="component" value="Unassembled WGS sequence"/>
</dbReference>
<dbReference type="SUPFAM" id="SSF53850">
    <property type="entry name" value="Periplasmic binding protein-like II"/>
    <property type="match status" value="1"/>
</dbReference>
<evidence type="ECO:0000313" key="2">
    <source>
        <dbReference type="Proteomes" id="UP000286806"/>
    </source>
</evidence>
<dbReference type="PANTHER" id="PTHR35841">
    <property type="entry name" value="PHOSPHONATES-BINDING PERIPLASMIC PROTEIN"/>
    <property type="match status" value="1"/>
</dbReference>
<dbReference type="PANTHER" id="PTHR35841:SF1">
    <property type="entry name" value="PHOSPHONATES-BINDING PERIPLASMIC PROTEIN"/>
    <property type="match status" value="1"/>
</dbReference>
<dbReference type="Gene3D" id="3.40.190.10">
    <property type="entry name" value="Periplasmic binding protein-like II"/>
    <property type="match status" value="2"/>
</dbReference>
<dbReference type="OrthoDB" id="8557650at2"/>
<sequence length="271" mass="30099">MNMRLWQGLILLGMLVAQPVRAVETLFLGIQDYNRSPIIVAEEFHGLTSYLSRVLKRPVKVETVRDSDKYLAEAKQKKFAFMFAPPSMIMQANKLAGYEPVAKIPGQISAGFMALSSSGIAFPEDMKGKRIGFTDEDSMVTQLALADLRSKHIDPAKYFKSVAYYHDVDGIATAFKYKLIDVGVANTGVLTLWNNNGMDLNLIMQSKGVPHLTFAVRGDLPDEIKQAVAQALTGADKDKEAQSYFRNTGFSSFEIASLADYKDMLKLLNIR</sequence>
<reference evidence="1 2" key="1">
    <citation type="journal article" date="2019" name="Front. Microbiol.">
        <title>Genomes of Neutrophilic Sulfur-Oxidizing Chemolithoautotrophs Representing 9 Proteobacterial Species From 8 Genera.</title>
        <authorList>
            <person name="Watanabe T."/>
            <person name="Kojima H."/>
            <person name="Umezawa K."/>
            <person name="Hori C."/>
            <person name="Takasuka T.E."/>
            <person name="Kato Y."/>
            <person name="Fukui M."/>
        </authorList>
    </citation>
    <scope>NUCLEOTIDE SEQUENCE [LARGE SCALE GENOMIC DNA]</scope>
    <source>
        <strain evidence="1 2">TTN</strain>
    </source>
</reference>
<keyword evidence="2" id="KW-1185">Reference proteome</keyword>
<organism evidence="1 2">
    <name type="scientific">Sulfuriferula multivorans</name>
    <dbReference type="NCBI Taxonomy" id="1559896"/>
    <lineage>
        <taxon>Bacteria</taxon>
        <taxon>Pseudomonadati</taxon>
        <taxon>Pseudomonadota</taxon>
        <taxon>Betaproteobacteria</taxon>
        <taxon>Nitrosomonadales</taxon>
        <taxon>Sulfuricellaceae</taxon>
        <taxon>Sulfuriferula</taxon>
    </lineage>
</organism>
<accession>A0A401JHB8</accession>
<name>A0A401JHB8_9PROT</name>
<evidence type="ECO:0000313" key="1">
    <source>
        <dbReference type="EMBL" id="GBL47352.1"/>
    </source>
</evidence>
<comment type="caution">
    <text evidence="1">The sequence shown here is derived from an EMBL/GenBank/DDBJ whole genome shotgun (WGS) entry which is preliminary data.</text>
</comment>
<dbReference type="AlphaFoldDB" id="A0A401JHB8"/>
<dbReference type="EMBL" id="BGOW01000038">
    <property type="protein sequence ID" value="GBL47352.1"/>
    <property type="molecule type" value="Genomic_DNA"/>
</dbReference>
<dbReference type="Pfam" id="PF12974">
    <property type="entry name" value="Phosphonate-bd"/>
    <property type="match status" value="1"/>
</dbReference>
<protein>
    <submittedName>
        <fullName evidence="1">Phosphonate ABC transporter phosphate-binding periplasmic component</fullName>
    </submittedName>
</protein>
<proteinExistence type="predicted"/>